<dbReference type="Gene3D" id="2.10.25.160">
    <property type="entry name" value="Granulin"/>
    <property type="match status" value="3"/>
</dbReference>
<dbReference type="InterPro" id="IPR039036">
    <property type="entry name" value="Granulin_fam"/>
</dbReference>
<dbReference type="OMA" id="FNCNAIT"/>
<evidence type="ECO:0000256" key="4">
    <source>
        <dbReference type="ARBA" id="ARBA00023157"/>
    </source>
</evidence>
<dbReference type="GeneTree" id="ENSGT00470000042293"/>
<dbReference type="Pfam" id="PF00396">
    <property type="entry name" value="Granulin"/>
    <property type="match status" value="3"/>
</dbReference>
<dbReference type="SUPFAM" id="SSF57277">
    <property type="entry name" value="Granulin repeat"/>
    <property type="match status" value="3"/>
</dbReference>
<proteinExistence type="inferred from homology"/>
<dbReference type="FunFam" id="2.10.25.160:FF:000001">
    <property type="entry name" value="Granulin precursor"/>
    <property type="match status" value="2"/>
</dbReference>
<reference evidence="7" key="1">
    <citation type="submission" date="2025-08" db="UniProtKB">
        <authorList>
            <consortium name="Ensembl"/>
        </authorList>
    </citation>
    <scope>IDENTIFICATION</scope>
</reference>
<dbReference type="STRING" id="41447.ENSSDUP00000030068"/>
<dbReference type="PROSITE" id="PS00799">
    <property type="entry name" value="GRANULINS"/>
    <property type="match status" value="3"/>
</dbReference>
<evidence type="ECO:0000256" key="1">
    <source>
        <dbReference type="ARBA" id="ARBA00004613"/>
    </source>
</evidence>
<accession>A0A3B4VGM4</accession>
<evidence type="ECO:0000256" key="3">
    <source>
        <dbReference type="ARBA" id="ARBA00022525"/>
    </source>
</evidence>
<dbReference type="Proteomes" id="UP000261420">
    <property type="component" value="Unplaced"/>
</dbReference>
<evidence type="ECO:0000313" key="7">
    <source>
        <dbReference type="Ensembl" id="ENSSDUP00000030068.1"/>
    </source>
</evidence>
<keyword evidence="3" id="KW-0964">Secreted</keyword>
<evidence type="ECO:0000259" key="6">
    <source>
        <dbReference type="PROSITE" id="PS00799"/>
    </source>
</evidence>
<reference evidence="7" key="2">
    <citation type="submission" date="2025-09" db="UniProtKB">
        <authorList>
            <consortium name="Ensembl"/>
        </authorList>
    </citation>
    <scope>IDENTIFICATION</scope>
</reference>
<sequence>MLSCCLLLLLYVFVGDVPCDSTTSCEDGTTCCKTEEGGWACCPLPEAVCCEDFIHCCPKGKTCNLAAQTCDGDTSSMPWVEKVPAIPKQGVQSKDVPCDSTTSCEDGTTCCKTEEGGWACCPLPEAVCCEDFIHCCPKGKTCNLAAQTCDDDTSSMPWVDKVPAIPKQGVQVGNVACDPTASCPDGNTCCKNKAGLWACCPLPEAVCCSDMMHCCPTGYTCTEAGACIQNTRLHWYNWHEFLANKKRALIV</sequence>
<dbReference type="GO" id="GO:0005576">
    <property type="term" value="C:extracellular region"/>
    <property type="evidence" value="ECO:0007669"/>
    <property type="project" value="UniProtKB-SubCell"/>
</dbReference>
<evidence type="ECO:0000256" key="2">
    <source>
        <dbReference type="ARBA" id="ARBA00010093"/>
    </source>
</evidence>
<evidence type="ECO:0000313" key="8">
    <source>
        <dbReference type="Proteomes" id="UP000261420"/>
    </source>
</evidence>
<feature type="domain" description="Granulins" evidence="6">
    <location>
        <begin position="50"/>
        <end position="63"/>
    </location>
</feature>
<comment type="similarity">
    <text evidence="2">Belongs to the granulin family.</text>
</comment>
<protein>
    <recommendedName>
        <fullName evidence="6">Granulins domain-containing protein</fullName>
    </recommendedName>
</protein>
<keyword evidence="5" id="KW-0732">Signal</keyword>
<dbReference type="AlphaFoldDB" id="A0A3B4VGM4"/>
<feature type="domain" description="Granulins" evidence="6">
    <location>
        <begin position="208"/>
        <end position="221"/>
    </location>
</feature>
<comment type="subcellular location">
    <subcellularLocation>
        <location evidence="1">Secreted</location>
    </subcellularLocation>
</comment>
<feature type="chain" id="PRO_5017316831" description="Granulins domain-containing protein" evidence="5">
    <location>
        <begin position="20"/>
        <end position="251"/>
    </location>
</feature>
<organism evidence="7 8">
    <name type="scientific">Seriola dumerili</name>
    <name type="common">Greater amberjack</name>
    <name type="synonym">Caranx dumerili</name>
    <dbReference type="NCBI Taxonomy" id="41447"/>
    <lineage>
        <taxon>Eukaryota</taxon>
        <taxon>Metazoa</taxon>
        <taxon>Chordata</taxon>
        <taxon>Craniata</taxon>
        <taxon>Vertebrata</taxon>
        <taxon>Euteleostomi</taxon>
        <taxon>Actinopterygii</taxon>
        <taxon>Neopterygii</taxon>
        <taxon>Teleostei</taxon>
        <taxon>Neoteleostei</taxon>
        <taxon>Acanthomorphata</taxon>
        <taxon>Carangaria</taxon>
        <taxon>Carangiformes</taxon>
        <taxon>Carangidae</taxon>
        <taxon>Seriola</taxon>
    </lineage>
</organism>
<dbReference type="InterPro" id="IPR037277">
    <property type="entry name" value="Granulin_sf"/>
</dbReference>
<dbReference type="PANTHER" id="PTHR12274">
    <property type="entry name" value="GRANULIN"/>
    <property type="match status" value="1"/>
</dbReference>
<keyword evidence="8" id="KW-1185">Reference proteome</keyword>
<evidence type="ECO:0000256" key="5">
    <source>
        <dbReference type="SAM" id="SignalP"/>
    </source>
</evidence>
<name>A0A3B4VGM4_SERDU</name>
<dbReference type="PANTHER" id="PTHR12274:SF8">
    <property type="entry name" value="GRANULIN-A ISOFORM X1"/>
    <property type="match status" value="1"/>
</dbReference>
<dbReference type="InterPro" id="IPR000118">
    <property type="entry name" value="Granulin"/>
</dbReference>
<dbReference type="SMART" id="SM00277">
    <property type="entry name" value="GRAN"/>
    <property type="match status" value="3"/>
</dbReference>
<dbReference type="Ensembl" id="ENSSDUT00000030583.1">
    <property type="protein sequence ID" value="ENSSDUP00000030068.1"/>
    <property type="gene ID" value="ENSSDUG00000021658.1"/>
</dbReference>
<feature type="domain" description="Granulins" evidence="6">
    <location>
        <begin position="129"/>
        <end position="142"/>
    </location>
</feature>
<feature type="signal peptide" evidence="5">
    <location>
        <begin position="1"/>
        <end position="19"/>
    </location>
</feature>
<keyword evidence="4" id="KW-1015">Disulfide bond</keyword>